<keyword evidence="6" id="KW-1185">Reference proteome</keyword>
<keyword evidence="2" id="KW-0808">Transferase</keyword>
<evidence type="ECO:0000259" key="4">
    <source>
        <dbReference type="Pfam" id="PF00891"/>
    </source>
</evidence>
<proteinExistence type="predicted"/>
<evidence type="ECO:0000313" key="6">
    <source>
        <dbReference type="Proteomes" id="UP000774617"/>
    </source>
</evidence>
<dbReference type="Proteomes" id="UP000774617">
    <property type="component" value="Unassembled WGS sequence"/>
</dbReference>
<accession>A0ABQ8GUC0</accession>
<name>A0ABQ8GUC0_9PEZI</name>
<sequence>MSSNFKALVNELSKATESLPEDLNGTEPDQRKHILDLMYQIRSEIEQPHDRVYSYVECIVEMGALRLFMDWNGFAHIPQSPKSISYADLAEKLDAEERLVRRIGWVLALRGIRKEDWGAWFRMTYDGHNRTSIQWRQFFAKYGRKEPVNAANGNPTSFAHGQEDKSFWEIVDAEFVKDFNITMRLVSEAHNSPRIFPWKWQVIAENAHLVDGNTPLVVDVGGGRGHDLCMMRKECPAIPAERMVLQDRQPVIEEVLQLNSPEVQGMKKMSHDFFAEQPVKGALVYFFKRILHDWSDKYCRQILGRTREAMAPESRVLIYDFVVRMPPTYNVVLNDLAMMNLSATDRTEEEWKDLVQSSGFDIVQIWNDPKDGGYS</sequence>
<reference evidence="5 6" key="1">
    <citation type="journal article" date="2021" name="Nat. Commun.">
        <title>Genetic determinants of endophytism in the Arabidopsis root mycobiome.</title>
        <authorList>
            <person name="Mesny F."/>
            <person name="Miyauchi S."/>
            <person name="Thiergart T."/>
            <person name="Pickel B."/>
            <person name="Atanasova L."/>
            <person name="Karlsson M."/>
            <person name="Huettel B."/>
            <person name="Barry K.W."/>
            <person name="Haridas S."/>
            <person name="Chen C."/>
            <person name="Bauer D."/>
            <person name="Andreopoulos W."/>
            <person name="Pangilinan J."/>
            <person name="LaButti K."/>
            <person name="Riley R."/>
            <person name="Lipzen A."/>
            <person name="Clum A."/>
            <person name="Drula E."/>
            <person name="Henrissat B."/>
            <person name="Kohler A."/>
            <person name="Grigoriev I.V."/>
            <person name="Martin F.M."/>
            <person name="Hacquard S."/>
        </authorList>
    </citation>
    <scope>NUCLEOTIDE SEQUENCE [LARGE SCALE GENOMIC DNA]</scope>
    <source>
        <strain evidence="5 6">MPI-SDFR-AT-0080</strain>
    </source>
</reference>
<dbReference type="EMBL" id="JAGTJR010000003">
    <property type="protein sequence ID" value="KAH7062704.1"/>
    <property type="molecule type" value="Genomic_DNA"/>
</dbReference>
<dbReference type="InterPro" id="IPR029063">
    <property type="entry name" value="SAM-dependent_MTases_sf"/>
</dbReference>
<dbReference type="GO" id="GO:0008168">
    <property type="term" value="F:methyltransferase activity"/>
    <property type="evidence" value="ECO:0007669"/>
    <property type="project" value="UniProtKB-KW"/>
</dbReference>
<comment type="caution">
    <text evidence="5">The sequence shown here is derived from an EMBL/GenBank/DDBJ whole genome shotgun (WGS) entry which is preliminary data.</text>
</comment>
<protein>
    <submittedName>
        <fullName evidence="5">S-adenosyl-L-methionine-dependent methyltransferase</fullName>
    </submittedName>
</protein>
<keyword evidence="3" id="KW-0949">S-adenosyl-L-methionine</keyword>
<dbReference type="PANTHER" id="PTHR43712">
    <property type="entry name" value="PUTATIVE (AFU_ORTHOLOGUE AFUA_4G14580)-RELATED"/>
    <property type="match status" value="1"/>
</dbReference>
<evidence type="ECO:0000256" key="1">
    <source>
        <dbReference type="ARBA" id="ARBA00022603"/>
    </source>
</evidence>
<gene>
    <name evidence="5" type="ORF">B0J12DRAFT_736215</name>
</gene>
<dbReference type="InterPro" id="IPR016461">
    <property type="entry name" value="COMT-like"/>
</dbReference>
<dbReference type="SUPFAM" id="SSF53335">
    <property type="entry name" value="S-adenosyl-L-methionine-dependent methyltransferases"/>
    <property type="match status" value="1"/>
</dbReference>
<dbReference type="Pfam" id="PF00891">
    <property type="entry name" value="Methyltransf_2"/>
    <property type="match status" value="1"/>
</dbReference>
<evidence type="ECO:0000313" key="5">
    <source>
        <dbReference type="EMBL" id="KAH7062704.1"/>
    </source>
</evidence>
<keyword evidence="1 5" id="KW-0489">Methyltransferase</keyword>
<evidence type="ECO:0000256" key="3">
    <source>
        <dbReference type="ARBA" id="ARBA00022691"/>
    </source>
</evidence>
<dbReference type="PANTHER" id="PTHR43712:SF2">
    <property type="entry name" value="O-METHYLTRANSFERASE CICE"/>
    <property type="match status" value="1"/>
</dbReference>
<dbReference type="PROSITE" id="PS51683">
    <property type="entry name" value="SAM_OMT_II"/>
    <property type="match status" value="1"/>
</dbReference>
<organism evidence="5 6">
    <name type="scientific">Macrophomina phaseolina</name>
    <dbReference type="NCBI Taxonomy" id="35725"/>
    <lineage>
        <taxon>Eukaryota</taxon>
        <taxon>Fungi</taxon>
        <taxon>Dikarya</taxon>
        <taxon>Ascomycota</taxon>
        <taxon>Pezizomycotina</taxon>
        <taxon>Dothideomycetes</taxon>
        <taxon>Dothideomycetes incertae sedis</taxon>
        <taxon>Botryosphaeriales</taxon>
        <taxon>Botryosphaeriaceae</taxon>
        <taxon>Macrophomina</taxon>
    </lineage>
</organism>
<dbReference type="Gene3D" id="3.40.50.150">
    <property type="entry name" value="Vaccinia Virus protein VP39"/>
    <property type="match status" value="1"/>
</dbReference>
<evidence type="ECO:0000256" key="2">
    <source>
        <dbReference type="ARBA" id="ARBA00022679"/>
    </source>
</evidence>
<dbReference type="InterPro" id="IPR001077">
    <property type="entry name" value="COMT_C"/>
</dbReference>
<feature type="domain" description="O-methyltransferase C-terminal" evidence="4">
    <location>
        <begin position="215"/>
        <end position="360"/>
    </location>
</feature>
<dbReference type="GO" id="GO:0032259">
    <property type="term" value="P:methylation"/>
    <property type="evidence" value="ECO:0007669"/>
    <property type="project" value="UniProtKB-KW"/>
</dbReference>